<organism evidence="3 4">
    <name type="scientific">Falsibacillus pallidus</name>
    <dbReference type="NCBI Taxonomy" id="493781"/>
    <lineage>
        <taxon>Bacteria</taxon>
        <taxon>Bacillati</taxon>
        <taxon>Bacillota</taxon>
        <taxon>Bacilli</taxon>
        <taxon>Bacillales</taxon>
        <taxon>Bacillaceae</taxon>
        <taxon>Falsibacillus</taxon>
    </lineage>
</organism>
<feature type="region of interest" description="Disordered" evidence="1">
    <location>
        <begin position="1"/>
        <end position="25"/>
    </location>
</feature>
<evidence type="ECO:0000256" key="2">
    <source>
        <dbReference type="SAM" id="Phobius"/>
    </source>
</evidence>
<proteinExistence type="predicted"/>
<evidence type="ECO:0000313" key="3">
    <source>
        <dbReference type="EMBL" id="RDI45734.1"/>
    </source>
</evidence>
<keyword evidence="4" id="KW-1185">Reference proteome</keyword>
<dbReference type="Proteomes" id="UP000255326">
    <property type="component" value="Unassembled WGS sequence"/>
</dbReference>
<keyword evidence="2" id="KW-0472">Membrane</keyword>
<feature type="transmembrane region" description="Helical" evidence="2">
    <location>
        <begin position="62"/>
        <end position="84"/>
    </location>
</feature>
<evidence type="ECO:0000313" key="4">
    <source>
        <dbReference type="Proteomes" id="UP000255326"/>
    </source>
</evidence>
<feature type="transmembrane region" description="Helical" evidence="2">
    <location>
        <begin position="28"/>
        <end position="47"/>
    </location>
</feature>
<name>A0A370GT91_9BACI</name>
<sequence length="115" mass="13365">MHLPLNRKKESSKQESVTDDESGGSGTMIFDLFILIIVILFFLIPVIQRRPLIANKMRSKKLIWNLVPGLSNCLFLFIILIIKIIENVHSLINRKFLCDFFGTSFFYFCAIFLFC</sequence>
<dbReference type="EMBL" id="QQAY01000002">
    <property type="protein sequence ID" value="RDI45734.1"/>
    <property type="molecule type" value="Genomic_DNA"/>
</dbReference>
<comment type="caution">
    <text evidence="3">The sequence shown here is derived from an EMBL/GenBank/DDBJ whole genome shotgun (WGS) entry which is preliminary data.</text>
</comment>
<keyword evidence="2" id="KW-0812">Transmembrane</keyword>
<accession>A0A370GT91</accession>
<feature type="transmembrane region" description="Helical" evidence="2">
    <location>
        <begin position="96"/>
        <end position="114"/>
    </location>
</feature>
<reference evidence="3 4" key="1">
    <citation type="submission" date="2018-07" db="EMBL/GenBank/DDBJ databases">
        <title>Genomic Encyclopedia of Type Strains, Phase IV (KMG-IV): sequencing the most valuable type-strain genomes for metagenomic binning, comparative biology and taxonomic classification.</title>
        <authorList>
            <person name="Goeker M."/>
        </authorList>
    </citation>
    <scope>NUCLEOTIDE SEQUENCE [LARGE SCALE GENOMIC DNA]</scope>
    <source>
        <strain evidence="3 4">DSM 25281</strain>
    </source>
</reference>
<protein>
    <submittedName>
        <fullName evidence="3">Uncharacterized protein</fullName>
    </submittedName>
</protein>
<gene>
    <name evidence="3" type="ORF">DFR59_102367</name>
</gene>
<dbReference type="AlphaFoldDB" id="A0A370GT91"/>
<keyword evidence="2" id="KW-1133">Transmembrane helix</keyword>
<evidence type="ECO:0000256" key="1">
    <source>
        <dbReference type="SAM" id="MobiDB-lite"/>
    </source>
</evidence>